<gene>
    <name evidence="2" type="ORF">PL2TA16_04137</name>
</gene>
<keyword evidence="1" id="KW-0472">Membrane</keyword>
<dbReference type="EMBL" id="AUSV01000049">
    <property type="protein sequence ID" value="ESP92544.1"/>
    <property type="molecule type" value="Genomic_DNA"/>
</dbReference>
<comment type="caution">
    <text evidence="2">The sequence shown here is derived from an EMBL/GenBank/DDBJ whole genome shotgun (WGS) entry which is preliminary data.</text>
</comment>
<protein>
    <submittedName>
        <fullName evidence="2">Uncharacterized protein</fullName>
    </submittedName>
</protein>
<dbReference type="AlphaFoldDB" id="V4HX63"/>
<accession>V4HX63</accession>
<proteinExistence type="predicted"/>
<evidence type="ECO:0000313" key="2">
    <source>
        <dbReference type="EMBL" id="ESP92544.1"/>
    </source>
</evidence>
<organism evidence="2 3">
    <name type="scientific">Pseudoalteromonas luteoviolacea (strain 2ta16)</name>
    <dbReference type="NCBI Taxonomy" id="1353533"/>
    <lineage>
        <taxon>Bacteria</taxon>
        <taxon>Pseudomonadati</taxon>
        <taxon>Pseudomonadota</taxon>
        <taxon>Gammaproteobacteria</taxon>
        <taxon>Alteromonadales</taxon>
        <taxon>Pseudoalteromonadaceae</taxon>
        <taxon>Pseudoalteromonas</taxon>
    </lineage>
</organism>
<evidence type="ECO:0000256" key="1">
    <source>
        <dbReference type="SAM" id="Phobius"/>
    </source>
</evidence>
<sequence>MILRILAAVLGGFLGIICVLLSVIKSEPVSSLVIEVSSCLILALIFIYYAVTGKELVSESFKKYW</sequence>
<evidence type="ECO:0000313" key="3">
    <source>
        <dbReference type="Proteomes" id="UP000017820"/>
    </source>
</evidence>
<name>V4HX63_PSEL2</name>
<keyword evidence="1" id="KW-1133">Transmembrane helix</keyword>
<keyword evidence="1" id="KW-0812">Transmembrane</keyword>
<reference evidence="3" key="1">
    <citation type="journal article" date="2014" name="Nat. Chem. Biol.">
        <title>Biosynthesis of polybrominated aromatic organic compounds by marine bacteria.</title>
        <authorList>
            <person name="Agarwal V."/>
            <person name="El Gamal A.A."/>
            <person name="Yamanaka K."/>
            <person name="Poth D."/>
            <person name="Kersten R.D."/>
            <person name="Schorn M."/>
            <person name="Allen E.E."/>
            <person name="Moore B.S."/>
        </authorList>
    </citation>
    <scope>NUCLEOTIDE SEQUENCE [LARGE SCALE GENOMIC DNA]</scope>
    <source>
        <strain evidence="3">2ta16</strain>
    </source>
</reference>
<dbReference type="Proteomes" id="UP000017820">
    <property type="component" value="Unassembled WGS sequence"/>
</dbReference>
<feature type="transmembrane region" description="Helical" evidence="1">
    <location>
        <begin position="30"/>
        <end position="51"/>
    </location>
</feature>
<feature type="transmembrane region" description="Helical" evidence="1">
    <location>
        <begin position="5"/>
        <end position="24"/>
    </location>
</feature>